<comment type="similarity">
    <text evidence="1">Belongs to the protein kinase superfamily. STE Ser/Thr protein kinase family. MAP kinase kinase kinase subfamily.</text>
</comment>
<feature type="domain" description="Protein kinase" evidence="11">
    <location>
        <begin position="1287"/>
        <end position="1556"/>
    </location>
</feature>
<dbReference type="Pfam" id="PF00069">
    <property type="entry name" value="Pkinase"/>
    <property type="match status" value="1"/>
</dbReference>
<evidence type="ECO:0000256" key="1">
    <source>
        <dbReference type="ARBA" id="ARBA00006529"/>
    </source>
</evidence>
<dbReference type="OrthoDB" id="266718at2759"/>
<evidence type="ECO:0000313" key="12">
    <source>
        <dbReference type="EMBL" id="KAF2666988.1"/>
    </source>
</evidence>
<evidence type="ECO:0000256" key="10">
    <source>
        <dbReference type="SAM" id="MobiDB-lite"/>
    </source>
</evidence>
<comment type="catalytic activity">
    <reaction evidence="7">
        <text>L-threonyl-[protein] + ATP = O-phospho-L-threonyl-[protein] + ADP + H(+)</text>
        <dbReference type="Rhea" id="RHEA:46608"/>
        <dbReference type="Rhea" id="RHEA-COMP:11060"/>
        <dbReference type="Rhea" id="RHEA-COMP:11605"/>
        <dbReference type="ChEBI" id="CHEBI:15378"/>
        <dbReference type="ChEBI" id="CHEBI:30013"/>
        <dbReference type="ChEBI" id="CHEBI:30616"/>
        <dbReference type="ChEBI" id="CHEBI:61977"/>
        <dbReference type="ChEBI" id="CHEBI:456216"/>
        <dbReference type="EC" id="2.7.11.24"/>
    </reaction>
    <physiologicalReaction direction="left-to-right" evidence="7">
        <dbReference type="Rhea" id="RHEA:46609"/>
    </physiologicalReaction>
</comment>
<dbReference type="Proteomes" id="UP000799302">
    <property type="component" value="Unassembled WGS sequence"/>
</dbReference>
<feature type="compositionally biased region" description="Polar residues" evidence="10">
    <location>
        <begin position="710"/>
        <end position="724"/>
    </location>
</feature>
<dbReference type="EC" id="2.7.11.24" evidence="2"/>
<dbReference type="EMBL" id="MU004238">
    <property type="protein sequence ID" value="KAF2666988.1"/>
    <property type="molecule type" value="Genomic_DNA"/>
</dbReference>
<keyword evidence="5 12" id="KW-0418">Kinase</keyword>
<evidence type="ECO:0000256" key="8">
    <source>
        <dbReference type="ARBA" id="ARBA00048130"/>
    </source>
</evidence>
<dbReference type="FunFam" id="3.30.200.20:FF:000387">
    <property type="entry name" value="Serine/threonine-protein kinase STE11"/>
    <property type="match status" value="1"/>
</dbReference>
<dbReference type="GO" id="GO:0004707">
    <property type="term" value="F:MAP kinase activity"/>
    <property type="evidence" value="ECO:0007669"/>
    <property type="project" value="UniProtKB-EC"/>
</dbReference>
<accession>A0A6A6U7C4</accession>
<proteinExistence type="inferred from homology"/>
<feature type="compositionally biased region" description="Pro residues" evidence="10">
    <location>
        <begin position="73"/>
        <end position="82"/>
    </location>
</feature>
<dbReference type="InterPro" id="IPR017441">
    <property type="entry name" value="Protein_kinase_ATP_BS"/>
</dbReference>
<dbReference type="PROSITE" id="PS00107">
    <property type="entry name" value="PROTEIN_KINASE_ATP"/>
    <property type="match status" value="1"/>
</dbReference>
<feature type="compositionally biased region" description="Low complexity" evidence="10">
    <location>
        <begin position="150"/>
        <end position="160"/>
    </location>
</feature>
<feature type="region of interest" description="Disordered" evidence="10">
    <location>
        <begin position="1"/>
        <end position="52"/>
    </location>
</feature>
<dbReference type="Gene3D" id="1.10.510.10">
    <property type="entry name" value="Transferase(Phosphotransferase) domain 1"/>
    <property type="match status" value="1"/>
</dbReference>
<feature type="compositionally biased region" description="Polar residues" evidence="10">
    <location>
        <begin position="427"/>
        <end position="441"/>
    </location>
</feature>
<reference evidence="12" key="1">
    <citation type="journal article" date="2020" name="Stud. Mycol.">
        <title>101 Dothideomycetes genomes: a test case for predicting lifestyles and emergence of pathogens.</title>
        <authorList>
            <person name="Haridas S."/>
            <person name="Albert R."/>
            <person name="Binder M."/>
            <person name="Bloem J."/>
            <person name="Labutti K."/>
            <person name="Salamov A."/>
            <person name="Andreopoulos B."/>
            <person name="Baker S."/>
            <person name="Barry K."/>
            <person name="Bills G."/>
            <person name="Bluhm B."/>
            <person name="Cannon C."/>
            <person name="Castanera R."/>
            <person name="Culley D."/>
            <person name="Daum C."/>
            <person name="Ezra D."/>
            <person name="Gonzalez J."/>
            <person name="Henrissat B."/>
            <person name="Kuo A."/>
            <person name="Liang C."/>
            <person name="Lipzen A."/>
            <person name="Lutzoni F."/>
            <person name="Magnuson J."/>
            <person name="Mondo S."/>
            <person name="Nolan M."/>
            <person name="Ohm R."/>
            <person name="Pangilinan J."/>
            <person name="Park H.-J."/>
            <person name="Ramirez L."/>
            <person name="Alfaro M."/>
            <person name="Sun H."/>
            <person name="Tritt A."/>
            <person name="Yoshinaga Y."/>
            <person name="Zwiers L.-H."/>
            <person name="Turgeon B."/>
            <person name="Goodwin S."/>
            <person name="Spatafora J."/>
            <person name="Crous P."/>
            <person name="Grigoriev I."/>
        </authorList>
    </citation>
    <scope>NUCLEOTIDE SEQUENCE</scope>
    <source>
        <strain evidence="12">CBS 115976</strain>
    </source>
</reference>
<feature type="compositionally biased region" description="Basic and acidic residues" evidence="10">
    <location>
        <begin position="443"/>
        <end position="460"/>
    </location>
</feature>
<evidence type="ECO:0000256" key="7">
    <source>
        <dbReference type="ARBA" id="ARBA00047919"/>
    </source>
</evidence>
<feature type="compositionally biased region" description="Pro residues" evidence="10">
    <location>
        <begin position="105"/>
        <end position="115"/>
    </location>
</feature>
<feature type="compositionally biased region" description="Basic and acidic residues" evidence="10">
    <location>
        <begin position="837"/>
        <end position="850"/>
    </location>
</feature>
<dbReference type="GO" id="GO:0005524">
    <property type="term" value="F:ATP binding"/>
    <property type="evidence" value="ECO:0007669"/>
    <property type="project" value="UniProtKB-UniRule"/>
</dbReference>
<feature type="region of interest" description="Disordered" evidence="10">
    <location>
        <begin position="70"/>
        <end position="165"/>
    </location>
</feature>
<feature type="compositionally biased region" description="Polar residues" evidence="10">
    <location>
        <begin position="952"/>
        <end position="961"/>
    </location>
</feature>
<gene>
    <name evidence="12" type="ORF">BT63DRAFT_427402</name>
</gene>
<dbReference type="PANTHER" id="PTHR48016:SF48">
    <property type="entry name" value="SERINE_THREONINE-PROTEIN KINASE BCK1_SLK1_SSP31"/>
    <property type="match status" value="1"/>
</dbReference>
<feature type="region of interest" description="Disordered" evidence="10">
    <location>
        <begin position="237"/>
        <end position="279"/>
    </location>
</feature>
<dbReference type="InterPro" id="IPR008271">
    <property type="entry name" value="Ser/Thr_kinase_AS"/>
</dbReference>
<dbReference type="GO" id="GO:0004709">
    <property type="term" value="F:MAP kinase kinase kinase activity"/>
    <property type="evidence" value="ECO:0007669"/>
    <property type="project" value="UniProtKB-ARBA"/>
</dbReference>
<evidence type="ECO:0000256" key="9">
    <source>
        <dbReference type="PROSITE-ProRule" id="PRU10141"/>
    </source>
</evidence>
<feature type="compositionally biased region" description="Polar residues" evidence="10">
    <location>
        <begin position="765"/>
        <end position="781"/>
    </location>
</feature>
<keyword evidence="6 9" id="KW-0067">ATP-binding</keyword>
<feature type="compositionally biased region" description="Polar residues" evidence="10">
    <location>
        <begin position="924"/>
        <end position="938"/>
    </location>
</feature>
<feature type="region of interest" description="Disordered" evidence="10">
    <location>
        <begin position="754"/>
        <end position="982"/>
    </location>
</feature>
<name>A0A6A6U7C4_9PEZI</name>
<feature type="compositionally biased region" description="Polar residues" evidence="10">
    <location>
        <begin position="506"/>
        <end position="522"/>
    </location>
</feature>
<dbReference type="FunFam" id="1.10.510.10:FF:000182">
    <property type="entry name" value="MAP kinase kinase kinase mkh1"/>
    <property type="match status" value="1"/>
</dbReference>
<feature type="compositionally biased region" description="Polar residues" evidence="10">
    <location>
        <begin position="1045"/>
        <end position="1058"/>
    </location>
</feature>
<dbReference type="PROSITE" id="PS50011">
    <property type="entry name" value="PROTEIN_KINASE_DOM"/>
    <property type="match status" value="1"/>
</dbReference>
<evidence type="ECO:0000256" key="4">
    <source>
        <dbReference type="ARBA" id="ARBA00022741"/>
    </source>
</evidence>
<evidence type="ECO:0000259" key="11">
    <source>
        <dbReference type="PROSITE" id="PS50011"/>
    </source>
</evidence>
<feature type="binding site" evidence="9">
    <location>
        <position position="1316"/>
    </location>
    <ligand>
        <name>ATP</name>
        <dbReference type="ChEBI" id="CHEBI:30616"/>
    </ligand>
</feature>
<dbReference type="InterPro" id="IPR050538">
    <property type="entry name" value="MAP_kinase_kinase_kinase"/>
</dbReference>
<dbReference type="PROSITE" id="PS00108">
    <property type="entry name" value="PROTEIN_KINASE_ST"/>
    <property type="match status" value="1"/>
</dbReference>
<evidence type="ECO:0000256" key="5">
    <source>
        <dbReference type="ARBA" id="ARBA00022777"/>
    </source>
</evidence>
<evidence type="ECO:0000313" key="13">
    <source>
        <dbReference type="Proteomes" id="UP000799302"/>
    </source>
</evidence>
<feature type="region of interest" description="Disordered" evidence="10">
    <location>
        <begin position="386"/>
        <end position="564"/>
    </location>
</feature>
<dbReference type="SMART" id="SM00220">
    <property type="entry name" value="S_TKc"/>
    <property type="match status" value="1"/>
</dbReference>
<keyword evidence="3" id="KW-0808">Transferase</keyword>
<dbReference type="InterPro" id="IPR011009">
    <property type="entry name" value="Kinase-like_dom_sf"/>
</dbReference>
<comment type="catalytic activity">
    <reaction evidence="8">
        <text>L-seryl-[protein] + ATP = O-phospho-L-seryl-[protein] + ADP + H(+)</text>
        <dbReference type="Rhea" id="RHEA:17989"/>
        <dbReference type="Rhea" id="RHEA-COMP:9863"/>
        <dbReference type="Rhea" id="RHEA-COMP:11604"/>
        <dbReference type="ChEBI" id="CHEBI:15378"/>
        <dbReference type="ChEBI" id="CHEBI:29999"/>
        <dbReference type="ChEBI" id="CHEBI:30616"/>
        <dbReference type="ChEBI" id="CHEBI:83421"/>
        <dbReference type="ChEBI" id="CHEBI:456216"/>
        <dbReference type="EC" id="2.7.11.24"/>
    </reaction>
    <physiologicalReaction direction="left-to-right" evidence="8">
        <dbReference type="Rhea" id="RHEA:17990"/>
    </physiologicalReaction>
</comment>
<protein>
    <recommendedName>
        <fullName evidence="2">mitogen-activated protein kinase</fullName>
        <ecNumber evidence="2">2.7.11.24</ecNumber>
    </recommendedName>
</protein>
<dbReference type="PANTHER" id="PTHR48016">
    <property type="entry name" value="MAP KINASE KINASE KINASE SSK2-RELATED-RELATED"/>
    <property type="match status" value="1"/>
</dbReference>
<feature type="region of interest" description="Disordered" evidence="10">
    <location>
        <begin position="706"/>
        <end position="728"/>
    </location>
</feature>
<dbReference type="SUPFAM" id="SSF56112">
    <property type="entry name" value="Protein kinase-like (PK-like)"/>
    <property type="match status" value="1"/>
</dbReference>
<sequence>MTVENRQRSGSDLPPQDPPAYSSSNSNLQVPGANPSLAYSPSPIAAPHRQRSFTENNSYLAYGAMHGAYRNGFPPPPPPPQTPIGISLPGPPPRQQHPQHHGLIIPPPPSGPPSAVPQNAHSFWGGRQQSYPPPPPASNRPVPSYNPSAYSTYQQQTQQSIRENSTGSLVSATYIPGGEGWGPGVGIPPPDDLYYDQPQYGTHSDYGTQSNTGMTTLQTPIDGSNAFPTFAHGQMTPAPPRSIAVPPNGFASPGPPTATPQNPQSLPAALQTQQPLSPSDPGYQWPLERVLKFLATQNYPSQWIEVFREVNVHGNAFLDIGRNRGNLAMMHEQVYPRLADKLGDNFDVQAEMDRRKRLRRAVRKIVETGDAGGGTSLNAYHHKREHSLTTSAGPEGTVENSPGLGPAGTPTTALGDDSPDRFVAAPGQSSDLWNRRVSPSQVEDGRSKHSRDALRMADGRRRSRNSSQDLPDQSQRDGRLSPAPSPGIHGKGWPHGKATHNRDASTESTNRGRNALESNRPSPSEPPVKEHKNIFSRLKRKDKKDGTHLSPDESSLESPSSPANIRQPHYFFKFRNGSENSLHLTGTTRSGAGSRLSVAEDEGKRVAFVTPDGINYRVIDISRVDSAESIRLAISDGLDLPPGTDFGLHITVPLLSDHDDALSDDLLVYAKRSLADATGTLKLWATIPQNLSPYGTSSSHKMSVMGTPILPSTNSNNLPVSDNTDAGAEIYNTDRPVNLDAAAEEHRREIARKQSAYLESKRMKLQSTSPSDARDSPSITGRTVDFDNRRESPYTDPNRKSRDLAPNRPPPAAPAGGSKMLRKADSLTKKGHTSRRSGSERGSGSKRDSQTDLIIYESNPLDKERSNSSVESGRSAMATALGETGKRSGENSPSGAPPGSPDREDSPEDTTAGEVASSIHGLSMNGQNMFSGKPNLTLQMPGGQAVNRVRQLDTQNVSPHASQAPPLARVESKRGVGPNFDIKEPKIDFAKYKAAAAVPESPQSDSDDDGLFAMPINRGPPKGKSKDTEAGKPPVLTIKPPKEVQFQSPHSEQRSASTDPDDLSGENLRSATSASSNNPDDWELKANRRRSFASDVWAARPSAEGIIDNLDEFFPNINLDQPVIQEAANWAAGNSAPPNPNGYEPLGRVDENDTLGSDESTLKAKDTIGSVASVAQRQMQRTGGGLGRAKSIREVVQRNYIPQLAQPVQQQQAPLPARINTIRQNAAIVRRKSTKMFGAKIEQVKPNRGSRIINLDTIHQEEMPQMSATAGPSGATHMPQRQPTFKWVRGQLIGKGTFGRVYLGMNIATGEFLAVKQVEVNPKAAGQEKERLKEMVRSLDNEIDFMEPLEHPNIVSYLGCERKEFSISIFLEYIPGGSIGSVLRKHGKFPEEIVSSLTRQCLKGLAYLHDEGILHRDLKADNILLDMDGSAKISDFGISKKTDNIYGNDSTNSMQGSVFWMAPEVIRSGGVGYSAKVDIWSLGCVVLEMFAGRRPWAKEEAIGAIYKLGELNEPPPIPDDVSSTISPQALSFMFDCFTIQPQERPTAQRLLDQPFCFHDSSFNFFDTDLYKKIRPTTG</sequence>
<evidence type="ECO:0000256" key="3">
    <source>
        <dbReference type="ARBA" id="ARBA00022679"/>
    </source>
</evidence>
<keyword evidence="13" id="KW-1185">Reference proteome</keyword>
<dbReference type="InterPro" id="IPR000719">
    <property type="entry name" value="Prot_kinase_dom"/>
</dbReference>
<evidence type="ECO:0000256" key="2">
    <source>
        <dbReference type="ARBA" id="ARBA00012411"/>
    </source>
</evidence>
<feature type="compositionally biased region" description="Polar residues" evidence="10">
    <location>
        <begin position="1067"/>
        <end position="1079"/>
    </location>
</feature>
<feature type="compositionally biased region" description="Polar residues" evidence="10">
    <location>
        <begin position="259"/>
        <end position="277"/>
    </location>
</feature>
<evidence type="ECO:0000256" key="6">
    <source>
        <dbReference type="ARBA" id="ARBA00022840"/>
    </source>
</evidence>
<organism evidence="12 13">
    <name type="scientific">Microthyrium microscopicum</name>
    <dbReference type="NCBI Taxonomy" id="703497"/>
    <lineage>
        <taxon>Eukaryota</taxon>
        <taxon>Fungi</taxon>
        <taxon>Dikarya</taxon>
        <taxon>Ascomycota</taxon>
        <taxon>Pezizomycotina</taxon>
        <taxon>Dothideomycetes</taxon>
        <taxon>Dothideomycetes incertae sedis</taxon>
        <taxon>Microthyriales</taxon>
        <taxon>Microthyriaceae</taxon>
        <taxon>Microthyrium</taxon>
    </lineage>
</organism>
<feature type="compositionally biased region" description="Low complexity" evidence="10">
    <location>
        <begin position="552"/>
        <end position="562"/>
    </location>
</feature>
<keyword evidence="4 9" id="KW-0547">Nucleotide-binding</keyword>
<dbReference type="GO" id="GO:0000196">
    <property type="term" value="P:cell integrity MAPK cascade"/>
    <property type="evidence" value="ECO:0007669"/>
    <property type="project" value="UniProtKB-ARBA"/>
</dbReference>
<feature type="region of interest" description="Disordered" evidence="10">
    <location>
        <begin position="994"/>
        <end position="1082"/>
    </location>
</feature>
<feature type="compositionally biased region" description="Basic and acidic residues" evidence="10">
    <location>
        <begin position="784"/>
        <end position="805"/>
    </location>
</feature>